<evidence type="ECO:0000256" key="3">
    <source>
        <dbReference type="ARBA" id="ARBA00022989"/>
    </source>
</evidence>
<dbReference type="AlphaFoldDB" id="A0A8T2NN48"/>
<dbReference type="GO" id="GO:0016020">
    <property type="term" value="C:membrane"/>
    <property type="evidence" value="ECO:0007669"/>
    <property type="project" value="UniProtKB-SubCell"/>
</dbReference>
<keyword evidence="3" id="KW-1133">Transmembrane helix</keyword>
<comment type="caution">
    <text evidence="5">The sequence shown here is derived from an EMBL/GenBank/DDBJ whole genome shotgun (WGS) entry which is preliminary data.</text>
</comment>
<comment type="subcellular location">
    <subcellularLocation>
        <location evidence="1">Membrane</location>
    </subcellularLocation>
</comment>
<accession>A0A8T2NN48</accession>
<gene>
    <name evidence="5" type="ORF">JZ751_016745</name>
</gene>
<proteinExistence type="predicted"/>
<keyword evidence="6" id="KW-1185">Reference proteome</keyword>
<dbReference type="PROSITE" id="PS00237">
    <property type="entry name" value="G_PROTEIN_RECEP_F1_1"/>
    <property type="match status" value="1"/>
</dbReference>
<evidence type="ECO:0000256" key="4">
    <source>
        <dbReference type="ARBA" id="ARBA00023136"/>
    </source>
</evidence>
<dbReference type="EMBL" id="JAFBMS010000029">
    <property type="protein sequence ID" value="KAG9342243.1"/>
    <property type="molecule type" value="Genomic_DNA"/>
</dbReference>
<evidence type="ECO:0000256" key="1">
    <source>
        <dbReference type="ARBA" id="ARBA00004370"/>
    </source>
</evidence>
<evidence type="ECO:0000313" key="5">
    <source>
        <dbReference type="EMBL" id="KAG9342243.1"/>
    </source>
</evidence>
<protein>
    <submittedName>
        <fullName evidence="5">Uncharacterized protein</fullName>
    </submittedName>
</protein>
<dbReference type="InterPro" id="IPR000276">
    <property type="entry name" value="GPCR_Rhodpsn"/>
</dbReference>
<evidence type="ECO:0000256" key="2">
    <source>
        <dbReference type="ARBA" id="ARBA00022692"/>
    </source>
</evidence>
<organism evidence="5 6">
    <name type="scientific">Albula glossodonta</name>
    <name type="common">roundjaw bonefish</name>
    <dbReference type="NCBI Taxonomy" id="121402"/>
    <lineage>
        <taxon>Eukaryota</taxon>
        <taxon>Metazoa</taxon>
        <taxon>Chordata</taxon>
        <taxon>Craniata</taxon>
        <taxon>Vertebrata</taxon>
        <taxon>Euteleostomi</taxon>
        <taxon>Actinopterygii</taxon>
        <taxon>Neopterygii</taxon>
        <taxon>Teleostei</taxon>
        <taxon>Albuliformes</taxon>
        <taxon>Albulidae</taxon>
        <taxon>Albula</taxon>
    </lineage>
</organism>
<name>A0A8T2NN48_9TELE</name>
<keyword evidence="2" id="KW-0812">Transmembrane</keyword>
<dbReference type="Proteomes" id="UP000824540">
    <property type="component" value="Unassembled WGS sequence"/>
</dbReference>
<sequence length="57" mass="6299">MFASTYMIVAMTIDRYNAVQHLSQSCCWLVSTAAQTPGSTFTTVNCPQEEDVAQGMY</sequence>
<evidence type="ECO:0000313" key="6">
    <source>
        <dbReference type="Proteomes" id="UP000824540"/>
    </source>
</evidence>
<dbReference type="GO" id="GO:0004930">
    <property type="term" value="F:G protein-coupled receptor activity"/>
    <property type="evidence" value="ECO:0007669"/>
    <property type="project" value="InterPro"/>
</dbReference>
<reference evidence="5" key="1">
    <citation type="thesis" date="2021" institute="BYU ScholarsArchive" country="Provo, UT, USA">
        <title>Applications of and Algorithms for Genome Assembly and Genomic Analyses with an Emphasis on Marine Teleosts.</title>
        <authorList>
            <person name="Pickett B.D."/>
        </authorList>
    </citation>
    <scope>NUCLEOTIDE SEQUENCE</scope>
    <source>
        <strain evidence="5">HI-2016</strain>
    </source>
</reference>
<keyword evidence="4" id="KW-0472">Membrane</keyword>